<sequence>MYASLPSQADIVIVGAGPAGLAAALSLVHRGISACGIPFVEPRNGRPVGAHTHSPAARLFVLADVEFEEPLPPYVSRDEALIMLTAQGPFVFMPLNDPRAPGHTVFRRVVDAYGPGSHRADGLPTPKVKSLAESSRHSVVSALAGAFYARGHGAHVLLVGGTGHGHSPAGGQGINLSICDGVRAGTAVAEHVAAGPGEASYKVLQQYGARGRAVAVSVIRVSETLDSVQFVKNAWHATVRGHAMWFLLSILPLNSRFVQTMSGIRQGWGQFR</sequence>
<evidence type="ECO:0000256" key="2">
    <source>
        <dbReference type="ARBA" id="ARBA00022827"/>
    </source>
</evidence>
<evidence type="ECO:0000256" key="3">
    <source>
        <dbReference type="ARBA" id="ARBA00023002"/>
    </source>
</evidence>
<name>J0LHI2_AURST</name>
<evidence type="ECO:0000256" key="1">
    <source>
        <dbReference type="ARBA" id="ARBA00022630"/>
    </source>
</evidence>
<organism evidence="5 6">
    <name type="scientific">Auricularia subglabra (strain TFB-10046 / SS5)</name>
    <name type="common">White-rot fungus</name>
    <name type="synonym">Auricularia delicata (strain TFB10046)</name>
    <dbReference type="NCBI Taxonomy" id="717982"/>
    <lineage>
        <taxon>Eukaryota</taxon>
        <taxon>Fungi</taxon>
        <taxon>Dikarya</taxon>
        <taxon>Basidiomycota</taxon>
        <taxon>Agaricomycotina</taxon>
        <taxon>Agaricomycetes</taxon>
        <taxon>Auriculariales</taxon>
        <taxon>Auriculariaceae</taxon>
        <taxon>Auricularia</taxon>
    </lineage>
</organism>
<evidence type="ECO:0000313" key="5">
    <source>
        <dbReference type="EMBL" id="EJD37541.1"/>
    </source>
</evidence>
<keyword evidence="2" id="KW-0274">FAD</keyword>
<dbReference type="InterPro" id="IPR036188">
    <property type="entry name" value="FAD/NAD-bd_sf"/>
</dbReference>
<dbReference type="Proteomes" id="UP000006514">
    <property type="component" value="Unassembled WGS sequence"/>
</dbReference>
<dbReference type="Pfam" id="PF01494">
    <property type="entry name" value="FAD_binding_3"/>
    <property type="match status" value="1"/>
</dbReference>
<dbReference type="PANTHER" id="PTHR43876">
    <property type="entry name" value="UBIQUINONE BIOSYNTHESIS MONOOXYGENASE COQ6, MITOCHONDRIAL"/>
    <property type="match status" value="1"/>
</dbReference>
<accession>J0LHI2</accession>
<dbReference type="InParanoid" id="J0LHI2"/>
<dbReference type="PANTHER" id="PTHR43876:SF7">
    <property type="entry name" value="UBIQUINONE BIOSYNTHESIS MONOOXYGENASE COQ6, MITOCHONDRIAL"/>
    <property type="match status" value="1"/>
</dbReference>
<dbReference type="GO" id="GO:0071949">
    <property type="term" value="F:FAD binding"/>
    <property type="evidence" value="ECO:0007669"/>
    <property type="project" value="InterPro"/>
</dbReference>
<dbReference type="KEGG" id="adl:AURDEDRAFT_173399"/>
<dbReference type="GO" id="GO:0016491">
    <property type="term" value="F:oxidoreductase activity"/>
    <property type="evidence" value="ECO:0007669"/>
    <property type="project" value="UniProtKB-KW"/>
</dbReference>
<dbReference type="PRINTS" id="PR00469">
    <property type="entry name" value="PNDRDTASEII"/>
</dbReference>
<keyword evidence="6" id="KW-1185">Reference proteome</keyword>
<dbReference type="SUPFAM" id="SSF51905">
    <property type="entry name" value="FAD/NAD(P)-binding domain"/>
    <property type="match status" value="1"/>
</dbReference>
<dbReference type="InterPro" id="IPR002938">
    <property type="entry name" value="FAD-bd"/>
</dbReference>
<evidence type="ECO:0000313" key="6">
    <source>
        <dbReference type="Proteomes" id="UP000006514"/>
    </source>
</evidence>
<dbReference type="EMBL" id="JH687839">
    <property type="protein sequence ID" value="EJD37541.1"/>
    <property type="molecule type" value="Genomic_DNA"/>
</dbReference>
<evidence type="ECO:0000259" key="4">
    <source>
        <dbReference type="Pfam" id="PF01494"/>
    </source>
</evidence>
<keyword evidence="1" id="KW-0285">Flavoprotein</keyword>
<proteinExistence type="predicted"/>
<dbReference type="Gene3D" id="3.50.50.60">
    <property type="entry name" value="FAD/NAD(P)-binding domain"/>
    <property type="match status" value="2"/>
</dbReference>
<keyword evidence="3" id="KW-0560">Oxidoreductase</keyword>
<gene>
    <name evidence="5" type="ORF">AURDEDRAFT_173399</name>
</gene>
<reference evidence="6" key="1">
    <citation type="journal article" date="2012" name="Science">
        <title>The Paleozoic origin of enzymatic lignin decomposition reconstructed from 31 fungal genomes.</title>
        <authorList>
            <person name="Floudas D."/>
            <person name="Binder M."/>
            <person name="Riley R."/>
            <person name="Barry K."/>
            <person name="Blanchette R.A."/>
            <person name="Henrissat B."/>
            <person name="Martinez A.T."/>
            <person name="Otillar R."/>
            <person name="Spatafora J.W."/>
            <person name="Yadav J.S."/>
            <person name="Aerts A."/>
            <person name="Benoit I."/>
            <person name="Boyd A."/>
            <person name="Carlson A."/>
            <person name="Copeland A."/>
            <person name="Coutinho P.M."/>
            <person name="de Vries R.P."/>
            <person name="Ferreira P."/>
            <person name="Findley K."/>
            <person name="Foster B."/>
            <person name="Gaskell J."/>
            <person name="Glotzer D."/>
            <person name="Gorecki P."/>
            <person name="Heitman J."/>
            <person name="Hesse C."/>
            <person name="Hori C."/>
            <person name="Igarashi K."/>
            <person name="Jurgens J.A."/>
            <person name="Kallen N."/>
            <person name="Kersten P."/>
            <person name="Kohler A."/>
            <person name="Kuees U."/>
            <person name="Kumar T.K.A."/>
            <person name="Kuo A."/>
            <person name="LaButti K."/>
            <person name="Larrondo L.F."/>
            <person name="Lindquist E."/>
            <person name="Ling A."/>
            <person name="Lombard V."/>
            <person name="Lucas S."/>
            <person name="Lundell T."/>
            <person name="Martin R."/>
            <person name="McLaughlin D.J."/>
            <person name="Morgenstern I."/>
            <person name="Morin E."/>
            <person name="Murat C."/>
            <person name="Nagy L.G."/>
            <person name="Nolan M."/>
            <person name="Ohm R.A."/>
            <person name="Patyshakuliyeva A."/>
            <person name="Rokas A."/>
            <person name="Ruiz-Duenas F.J."/>
            <person name="Sabat G."/>
            <person name="Salamov A."/>
            <person name="Samejima M."/>
            <person name="Schmutz J."/>
            <person name="Slot J.C."/>
            <person name="St John F."/>
            <person name="Stenlid J."/>
            <person name="Sun H."/>
            <person name="Sun S."/>
            <person name="Syed K."/>
            <person name="Tsang A."/>
            <person name="Wiebenga A."/>
            <person name="Young D."/>
            <person name="Pisabarro A."/>
            <person name="Eastwood D.C."/>
            <person name="Martin F."/>
            <person name="Cullen D."/>
            <person name="Grigoriev I.V."/>
            <person name="Hibbett D.S."/>
        </authorList>
    </citation>
    <scope>NUCLEOTIDE SEQUENCE [LARGE SCALE GENOMIC DNA]</scope>
    <source>
        <strain evidence="6">TFB10046</strain>
    </source>
</reference>
<dbReference type="InterPro" id="IPR051205">
    <property type="entry name" value="UbiH/COQ6_monooxygenase"/>
</dbReference>
<protein>
    <recommendedName>
        <fullName evidence="4">FAD-binding domain-containing protein</fullName>
    </recommendedName>
</protein>
<dbReference type="AlphaFoldDB" id="J0LHI2"/>
<feature type="domain" description="FAD-binding" evidence="4">
    <location>
        <begin position="154"/>
        <end position="220"/>
    </location>
</feature>